<feature type="compositionally biased region" description="Pro residues" evidence="1">
    <location>
        <begin position="8"/>
        <end position="19"/>
    </location>
</feature>
<accession>A0A1G7DVW0</accession>
<keyword evidence="2" id="KW-0472">Membrane</keyword>
<evidence type="ECO:0000256" key="2">
    <source>
        <dbReference type="SAM" id="Phobius"/>
    </source>
</evidence>
<gene>
    <name evidence="3" type="ORF">SAMN04489747_3733</name>
</gene>
<evidence type="ECO:0000256" key="1">
    <source>
        <dbReference type="SAM" id="MobiDB-lite"/>
    </source>
</evidence>
<keyword evidence="2" id="KW-0812">Transmembrane</keyword>
<reference evidence="3 4" key="1">
    <citation type="submission" date="2016-10" db="EMBL/GenBank/DDBJ databases">
        <authorList>
            <person name="de Groot N.N."/>
        </authorList>
    </citation>
    <scope>NUCLEOTIDE SEQUENCE [LARGE SCALE GENOMIC DNA]</scope>
    <source>
        <strain evidence="3 4">MON 2.2</strain>
    </source>
</reference>
<proteinExistence type="predicted"/>
<dbReference type="AlphaFoldDB" id="A0A1G7DVW0"/>
<name>A0A1G7DVW0_9ACTN</name>
<evidence type="ECO:0008006" key="5">
    <source>
        <dbReference type="Google" id="ProtNLM"/>
    </source>
</evidence>
<dbReference type="Pfam" id="PF11241">
    <property type="entry name" value="DUF3043"/>
    <property type="match status" value="1"/>
</dbReference>
<feature type="transmembrane region" description="Helical" evidence="2">
    <location>
        <begin position="96"/>
        <end position="116"/>
    </location>
</feature>
<keyword evidence="2" id="KW-1133">Transmembrane helix</keyword>
<evidence type="ECO:0000313" key="4">
    <source>
        <dbReference type="Proteomes" id="UP000198546"/>
    </source>
</evidence>
<dbReference type="EMBL" id="LT629688">
    <property type="protein sequence ID" value="SDE55608.1"/>
    <property type="molecule type" value="Genomic_DNA"/>
</dbReference>
<feature type="compositionally biased region" description="Basic and acidic residues" evidence="1">
    <location>
        <begin position="39"/>
        <end position="69"/>
    </location>
</feature>
<sequence>MTPRTKKAPPPVTPAPAPTPEQAAAERVRNAPKARPTPSRREAEAARRERLNPSISKKEARRRAADANRRTRIAQMAARDNTPAKTLMRDHVDARFSLGQLLLPALLVIVMSTFLGSIFPRIVLFSTLAMYLFIALVIGDFVLMWRRYRRIAEERGIPIERGLKMYGMNRMIQIRRMRLPKPVVSRGDSY</sequence>
<organism evidence="3 4">
    <name type="scientific">Auraticoccus monumenti</name>
    <dbReference type="NCBI Taxonomy" id="675864"/>
    <lineage>
        <taxon>Bacteria</taxon>
        <taxon>Bacillati</taxon>
        <taxon>Actinomycetota</taxon>
        <taxon>Actinomycetes</taxon>
        <taxon>Propionibacteriales</taxon>
        <taxon>Propionibacteriaceae</taxon>
        <taxon>Auraticoccus</taxon>
    </lineage>
</organism>
<keyword evidence="4" id="KW-1185">Reference proteome</keyword>
<evidence type="ECO:0000313" key="3">
    <source>
        <dbReference type="EMBL" id="SDE55608.1"/>
    </source>
</evidence>
<feature type="transmembrane region" description="Helical" evidence="2">
    <location>
        <begin position="122"/>
        <end position="145"/>
    </location>
</feature>
<dbReference type="STRING" id="675864.SAMN04489747_3733"/>
<dbReference type="InterPro" id="IPR021403">
    <property type="entry name" value="DUF3043"/>
</dbReference>
<dbReference type="Proteomes" id="UP000198546">
    <property type="component" value="Chromosome i"/>
</dbReference>
<protein>
    <recommendedName>
        <fullName evidence="5">DUF3043 domain-containing protein</fullName>
    </recommendedName>
</protein>
<feature type="region of interest" description="Disordered" evidence="1">
    <location>
        <begin position="1"/>
        <end position="72"/>
    </location>
</feature>